<evidence type="ECO:0000313" key="6">
    <source>
        <dbReference type="RefSeq" id="XP_033813368.1"/>
    </source>
</evidence>
<accession>A0A6P8S685</accession>
<dbReference type="RefSeq" id="XP_033813367.1">
    <property type="nucleotide sequence ID" value="XM_033957476.1"/>
</dbReference>
<dbReference type="RefSeq" id="XP_033813368.1">
    <property type="nucleotide sequence ID" value="XM_033957477.1"/>
</dbReference>
<keyword evidence="4" id="KW-1185">Reference proteome</keyword>
<dbReference type="AlphaFoldDB" id="A0A6P8S685"/>
<sequence>MATVERYQDAKFQQASRTDSSAAARSSLATDWQTPVISGKFQSRFDRCSSAAGSGDTAIGTSCSDSTEELCNSSSSSSFHPIRSQIPIPTAHVMPSTLDTSPTKSHLTLEHSTSKNITLTIGSAQMNDLNGAKATVLPLENSLHYRNGENGLQESFLPAADLAKADDTRKFDTPNIEPTLNQSALLDTFYSDPHLMFQVYKSQGILSSDASKESYRVLPESKAPPANSGVSEHLPKRTGFIPLGLPASHVFPKPLAFQHQMWQQEPYTMQPVSSDRSCDLNSWRQQQQQLESMRLRVEQLQLLSGAACHQPSVYATPLHSIETCHWDSVLKASETLLKEKDMLVERQRQHISQLEQKVRESELQVHSALLSRTAPYGDICMLRLQELQRENSFLRAQFAEKTESFNKEKSDLEKKLAASEVEVRELQKFLKETTEKHNEETKKQEERVKGRDKHINTLKKKCQKESEQNKESQQRIETLERYLADLPTREDHQKQSQQLKELDLKSTDLQDKIAELEKKLSEARAACRERDAQLETEKRKELELLSKVHSLQEKADQCRKNRGGLESPFQEEENLKQENQALQKERDCLKKMMENQQKKTEHMSLCIKNLEEQVAQEEGTVQALKEEVRTKDVALQQLRVAVKELSLQNQDLMEKHLTLQERLRQIDHKTLLLGESGQLTLQLHQELVRCLQDLQSVCSVVTQQAQGKDPNLSLLLGIHSAQSSIDEKKDLQDPTAITKKLAEVKQLHKDIEDLRTAISDRYAQDMGDNCITQ</sequence>
<feature type="region of interest" description="Disordered" evidence="2">
    <location>
        <begin position="432"/>
        <end position="474"/>
    </location>
</feature>
<dbReference type="Pfam" id="PF24555">
    <property type="entry name" value="CC4_CEP85"/>
    <property type="match status" value="1"/>
</dbReference>
<feature type="compositionally biased region" description="Basic and acidic residues" evidence="2">
    <location>
        <begin position="432"/>
        <end position="455"/>
    </location>
</feature>
<feature type="compositionally biased region" description="Basic and acidic residues" evidence="2">
    <location>
        <begin position="463"/>
        <end position="474"/>
    </location>
</feature>
<feature type="coiled-coil region" evidence="1">
    <location>
        <begin position="572"/>
        <end position="662"/>
    </location>
</feature>
<evidence type="ECO:0000313" key="5">
    <source>
        <dbReference type="RefSeq" id="XP_033813367.1"/>
    </source>
</evidence>
<evidence type="ECO:0000256" key="2">
    <source>
        <dbReference type="SAM" id="MobiDB-lite"/>
    </source>
</evidence>
<evidence type="ECO:0000259" key="3">
    <source>
        <dbReference type="Pfam" id="PF24555"/>
    </source>
</evidence>
<dbReference type="PANTHER" id="PTHR31075:SF3">
    <property type="entry name" value="CENTROSOMAL PROTEIN OF 85 KDA"/>
    <property type="match status" value="1"/>
</dbReference>
<organism evidence="4 5">
    <name type="scientific">Geotrypetes seraphini</name>
    <name type="common">Gaboon caecilian</name>
    <name type="synonym">Caecilia seraphini</name>
    <dbReference type="NCBI Taxonomy" id="260995"/>
    <lineage>
        <taxon>Eukaryota</taxon>
        <taxon>Metazoa</taxon>
        <taxon>Chordata</taxon>
        <taxon>Craniata</taxon>
        <taxon>Vertebrata</taxon>
        <taxon>Euteleostomi</taxon>
        <taxon>Amphibia</taxon>
        <taxon>Gymnophiona</taxon>
        <taxon>Geotrypetes</taxon>
    </lineage>
</organism>
<dbReference type="InterPro" id="IPR040210">
    <property type="entry name" value="Cep85/Cep85L"/>
</dbReference>
<dbReference type="GeneID" id="117366226"/>
<dbReference type="Proteomes" id="UP000515159">
    <property type="component" value="Chromosome 8"/>
</dbReference>
<evidence type="ECO:0000256" key="1">
    <source>
        <dbReference type="SAM" id="Coils"/>
    </source>
</evidence>
<feature type="domain" description="Centrosomal protein of 85 kDa-like CC4 coiled-coil" evidence="3">
    <location>
        <begin position="576"/>
        <end position="660"/>
    </location>
</feature>
<gene>
    <name evidence="5 6" type="primary">CEP85</name>
</gene>
<reference evidence="5 6" key="1">
    <citation type="submission" date="2025-04" db="UniProtKB">
        <authorList>
            <consortium name="RefSeq"/>
        </authorList>
    </citation>
    <scope>IDENTIFICATION</scope>
</reference>
<dbReference type="CTD" id="64793"/>
<dbReference type="PANTHER" id="PTHR31075">
    <property type="entry name" value="CENTROSOMAL PROTEIN OF 85 KDA"/>
    <property type="match status" value="1"/>
</dbReference>
<name>A0A6P8S685_GEOSA</name>
<dbReference type="InterPro" id="IPR058190">
    <property type="entry name" value="CC4_CEP85"/>
</dbReference>
<keyword evidence="1" id="KW-0175">Coiled coil</keyword>
<proteinExistence type="predicted"/>
<dbReference type="GO" id="GO:0005813">
    <property type="term" value="C:centrosome"/>
    <property type="evidence" value="ECO:0007669"/>
    <property type="project" value="TreeGrafter"/>
</dbReference>
<protein>
    <submittedName>
        <fullName evidence="5 6">Centrosomal protein of 85 kDa isoform X1</fullName>
    </submittedName>
</protein>
<evidence type="ECO:0000313" key="4">
    <source>
        <dbReference type="Proteomes" id="UP000515159"/>
    </source>
</evidence>
<dbReference type="OrthoDB" id="5972981at2759"/>
<dbReference type="KEGG" id="gsh:117366226"/>
<feature type="region of interest" description="Disordered" evidence="2">
    <location>
        <begin position="1"/>
        <end position="28"/>
    </location>
</feature>
<feature type="compositionally biased region" description="Low complexity" evidence="2">
    <location>
        <begin position="15"/>
        <end position="28"/>
    </location>
</feature>